<keyword evidence="5" id="KW-1185">Reference proteome</keyword>
<evidence type="ECO:0000313" key="4">
    <source>
        <dbReference type="EMBL" id="VIO86494.1"/>
    </source>
</evidence>
<dbReference type="Proteomes" id="UP000006672">
    <property type="component" value="Unassembled WGS sequence"/>
</dbReference>
<dbReference type="OMA" id="TMAVHYY"/>
<evidence type="ECO:0000256" key="2">
    <source>
        <dbReference type="SAM" id="Phobius"/>
    </source>
</evidence>
<evidence type="ECO:0000313" key="6">
    <source>
        <dbReference type="WBParaSite" id="Bm10978a.1"/>
    </source>
</evidence>
<dbReference type="EMBL" id="LN857014">
    <property type="protein sequence ID" value="CRZ25996.1"/>
    <property type="molecule type" value="Genomic_DNA"/>
</dbReference>
<accession>A0A4E9EUJ1</accession>
<reference evidence="6" key="4">
    <citation type="submission" date="2019-12" db="UniProtKB">
        <authorList>
            <consortium name="WormBaseParasite"/>
        </authorList>
    </citation>
    <scope>IDENTIFICATION</scope>
</reference>
<protein>
    <submittedName>
        <fullName evidence="3 6">Bm10978</fullName>
    </submittedName>
</protein>
<keyword evidence="2" id="KW-1133">Transmembrane helix</keyword>
<dbReference type="EMBL" id="CAAKNF010000196">
    <property type="protein sequence ID" value="VIO86494.1"/>
    <property type="molecule type" value="Genomic_DNA"/>
</dbReference>
<sequence length="318" mass="33986">MLGSIKLPTELTTTCCGQKSMNIRSVDSRLEVLRNGQDIANRSLLYNTGPTQQSQQQSPNVDIDNESNKSDSWVELANPSSRASMVSMNGGDNGSAILVDNDGMIMGVDNTTVVVGGGNSSPFNRLSPTSACGAPFELVIDAGQVHGADTMAVHYTRQGPGRCTVATAGIRGLGQGTKRTAEWLEDYNSRPEVQRGGPQTPSPVETEMSTPPNSLVPGLDVGELTQSSCCEDEDEELSIENDGAYVCKCQNVGEGPCEKGRWTFSELLGTSGNGRRALVLYLVTNLVTLAIGFAVGLTVGRKLSVLPDFRHRYIFDFS</sequence>
<proteinExistence type="predicted"/>
<feature type="compositionally biased region" description="Polar residues" evidence="1">
    <location>
        <begin position="197"/>
        <end position="213"/>
    </location>
</feature>
<reference evidence="4" key="3">
    <citation type="submission" date="2019-04" db="EMBL/GenBank/DDBJ databases">
        <authorList>
            <person name="Howe K."/>
            <person name="Paulini M."/>
            <person name="Williams G."/>
        </authorList>
    </citation>
    <scope>NUCLEOTIDE SEQUENCE [LARGE SCALE GENOMIC DNA]</scope>
    <source>
        <strain evidence="4">FR3</strain>
    </source>
</reference>
<dbReference type="RefSeq" id="XP_042929535.1">
    <property type="nucleotide sequence ID" value="XM_043073601.1"/>
</dbReference>
<dbReference type="CTD" id="6102875"/>
<name>A0A0K0IQ69_BRUMA</name>
<dbReference type="AlphaFoldDB" id="A0A0K0IQ69"/>
<feature type="transmembrane region" description="Helical" evidence="2">
    <location>
        <begin position="278"/>
        <end position="300"/>
    </location>
</feature>
<evidence type="ECO:0000256" key="1">
    <source>
        <dbReference type="SAM" id="MobiDB-lite"/>
    </source>
</evidence>
<gene>
    <name evidence="3 4 6" type="ORF">Bm10978</name>
    <name evidence="4" type="ORF">BM_BM10978</name>
    <name evidence="3" type="ORF">BM_Bm10978</name>
</gene>
<feature type="region of interest" description="Disordered" evidence="1">
    <location>
        <begin position="48"/>
        <end position="73"/>
    </location>
</feature>
<dbReference type="OrthoDB" id="5830821at2759"/>
<dbReference type="WBParaSite" id="Bm10978a.1">
    <property type="protein sequence ID" value="Bm10978a.1"/>
    <property type="gene ID" value="WBGene00231239"/>
</dbReference>
<evidence type="ECO:0000313" key="3">
    <source>
        <dbReference type="EMBL" id="CRZ25996.1"/>
    </source>
</evidence>
<dbReference type="GeneID" id="6102875"/>
<reference evidence="3" key="2">
    <citation type="submission" date="2012-12" db="EMBL/GenBank/DDBJ databases">
        <authorList>
            <person name="Gao Y.W."/>
            <person name="Fan S.T."/>
            <person name="Sun H.T."/>
            <person name="Wang Z."/>
            <person name="Gao X.L."/>
            <person name="Li Y.G."/>
            <person name="Wang T.C."/>
            <person name="Zhang K."/>
            <person name="Xu W.W."/>
            <person name="Yu Z.J."/>
            <person name="Xia X.Z."/>
        </authorList>
    </citation>
    <scope>NUCLEOTIDE SEQUENCE</scope>
    <source>
        <strain evidence="3">FR3</strain>
    </source>
</reference>
<reference evidence="3 5" key="1">
    <citation type="journal article" date="2007" name="Science">
        <title>Draft genome of the filarial nematode parasite Brugia malayi.</title>
        <authorList>
            <person name="Ghedin E."/>
            <person name="Wang S."/>
            <person name="Spiro D."/>
            <person name="Caler E."/>
            <person name="Zhao Q."/>
            <person name="Crabtree J."/>
            <person name="Allen J.E."/>
            <person name="Delcher A.L."/>
            <person name="Guiliano D.B."/>
            <person name="Miranda-Saavedra D."/>
            <person name="Angiuoli S.V."/>
            <person name="Creasy T."/>
            <person name="Amedeo P."/>
            <person name="Haas B."/>
            <person name="El-Sayed N.M."/>
            <person name="Wortman J.R."/>
            <person name="Feldblyum T."/>
            <person name="Tallon L."/>
            <person name="Schatz M."/>
            <person name="Shumway M."/>
            <person name="Koo H."/>
            <person name="Salzberg S.L."/>
            <person name="Schobel S."/>
            <person name="Pertea M."/>
            <person name="Pop M."/>
            <person name="White O."/>
            <person name="Barton G.J."/>
            <person name="Carlow C.K."/>
            <person name="Crawford M.J."/>
            <person name="Daub J."/>
            <person name="Dimmic M.W."/>
            <person name="Estes C.F."/>
            <person name="Foster J.M."/>
            <person name="Ganatra M."/>
            <person name="Gregory W.F."/>
            <person name="Johnson N.M."/>
            <person name="Jin J."/>
            <person name="Komuniecki R."/>
            <person name="Korf I."/>
            <person name="Kumar S."/>
            <person name="Laney S."/>
            <person name="Li B.W."/>
            <person name="Li W."/>
            <person name="Lindblom T.H."/>
            <person name="Lustigman S."/>
            <person name="Ma D."/>
            <person name="Maina C.V."/>
            <person name="Martin D.M."/>
            <person name="McCarter J.P."/>
            <person name="McReynolds L."/>
            <person name="Mitreva M."/>
            <person name="Nutman T.B."/>
            <person name="Parkinson J."/>
            <person name="Peregrin-Alvarez J.M."/>
            <person name="Poole C."/>
            <person name="Ren Q."/>
            <person name="Saunders L."/>
            <person name="Sluder A.E."/>
            <person name="Smith K."/>
            <person name="Stanke M."/>
            <person name="Unnasch T.R."/>
            <person name="Ware J."/>
            <person name="Wei A.D."/>
            <person name="Weil G."/>
            <person name="Williams D.J."/>
            <person name="Zhang Y."/>
            <person name="Williams S.A."/>
            <person name="Fraser-Liggett C."/>
            <person name="Slatko B."/>
            <person name="Blaxter M.L."/>
            <person name="Scott A.L."/>
        </authorList>
    </citation>
    <scope>NUCLEOTIDE SEQUENCE</scope>
    <source>
        <strain evidence="3 5">FR3</strain>
    </source>
</reference>
<feature type="region of interest" description="Disordered" evidence="1">
    <location>
        <begin position="188"/>
        <end position="215"/>
    </location>
</feature>
<organism evidence="5 6">
    <name type="scientific">Brugia malayi</name>
    <name type="common">Filarial nematode worm</name>
    <dbReference type="NCBI Taxonomy" id="6279"/>
    <lineage>
        <taxon>Eukaryota</taxon>
        <taxon>Metazoa</taxon>
        <taxon>Ecdysozoa</taxon>
        <taxon>Nematoda</taxon>
        <taxon>Chromadorea</taxon>
        <taxon>Rhabditida</taxon>
        <taxon>Spirurina</taxon>
        <taxon>Spiruromorpha</taxon>
        <taxon>Filarioidea</taxon>
        <taxon>Onchocercidae</taxon>
        <taxon>Brugia</taxon>
    </lineage>
</organism>
<evidence type="ECO:0000313" key="5">
    <source>
        <dbReference type="Proteomes" id="UP000006672"/>
    </source>
</evidence>
<keyword evidence="2" id="KW-0812">Transmembrane</keyword>
<keyword evidence="2" id="KW-0472">Membrane</keyword>
<accession>A0A0K0IQ69</accession>